<organism evidence="2 3">
    <name type="scientific">Eubacterium plexicaudatum ASF492</name>
    <dbReference type="NCBI Taxonomy" id="1235802"/>
    <lineage>
        <taxon>Bacteria</taxon>
        <taxon>Bacillati</taxon>
        <taxon>Bacillota</taxon>
        <taxon>Clostridia</taxon>
        <taxon>Eubacteriales</taxon>
        <taxon>Eubacteriaceae</taxon>
        <taxon>Eubacterium</taxon>
    </lineage>
</organism>
<dbReference type="STRING" id="1235802.C823_05105"/>
<dbReference type="HOGENOM" id="CLU_574585_0_0_9"/>
<dbReference type="OrthoDB" id="9769893at2"/>
<gene>
    <name evidence="2" type="ORF">C823_05105</name>
</gene>
<evidence type="ECO:0000313" key="3">
    <source>
        <dbReference type="Proteomes" id="UP000012589"/>
    </source>
</evidence>
<dbReference type="PATRIC" id="fig|1235802.3.peg.5386"/>
<evidence type="ECO:0000256" key="1">
    <source>
        <dbReference type="SAM" id="MobiDB-lite"/>
    </source>
</evidence>
<dbReference type="AlphaFoldDB" id="N1ZTC4"/>
<reference evidence="2 3" key="1">
    <citation type="journal article" date="2014" name="Genome Announc.">
        <title>Draft genome sequences of the altered schaedler flora, a defined bacterial community from gnotobiotic mice.</title>
        <authorList>
            <person name="Wannemuehler M.J."/>
            <person name="Overstreet A.M."/>
            <person name="Ward D.V."/>
            <person name="Phillips G.J."/>
        </authorList>
    </citation>
    <scope>NUCLEOTIDE SEQUENCE [LARGE SCALE GENOMIC DNA]</scope>
    <source>
        <strain evidence="2 3">ASF492</strain>
    </source>
</reference>
<evidence type="ECO:0000313" key="2">
    <source>
        <dbReference type="EMBL" id="EMZ20292.1"/>
    </source>
</evidence>
<comment type="caution">
    <text evidence="2">The sequence shown here is derived from an EMBL/GenBank/DDBJ whole genome shotgun (WGS) entry which is preliminary data.</text>
</comment>
<name>N1ZTC4_9FIRM</name>
<evidence type="ECO:0008006" key="4">
    <source>
        <dbReference type="Google" id="ProtNLM"/>
    </source>
</evidence>
<accession>N1ZTC4</accession>
<keyword evidence="3" id="KW-1185">Reference proteome</keyword>
<protein>
    <recommendedName>
        <fullName evidence="4">PEGA domain-containing protein</fullName>
    </recommendedName>
</protein>
<sequence>MNKNQLINKNSFGIKIRMKVRMKRMLTMLLPLFGMMLFCVACSKPNAGRLTAKKSANATAAVNAAGQAEDDKEQSTADLPKMTERYYMVLKHDTANYQITLMELESGEQHFYEYTEGTEFFDKYGDYTLREDFSEGKLVKLERLNSNDTLGATAFTDETWDYEDIVNYTIDLENNRMDIADTAYRFDTNVKVFSEGEQKELTAVGESDVLNVYGIGRTVYAIVIKTGHGTLALSNTELFEGGWVNLGTQVYAKVTRDMTMELPEGIYEFSVANDGYGDSGEIRIRRDKITTIDLNDYKGEGPKLCTVTFDVDVAGAILTVDGKKVNHKKPMELRYGVHMLGVYAEGYDAWTRQLVVNSPKANIEVLLSDNTKSESDSNQDDTDTKDTDTNKKEKRKSKAGSLAGSYAGGSSSGQTNGSSNSSDSALANAALGSSLASIITGGESTDYLDTLSDLVDSLDKLKRSTTGSGSSENSD</sequence>
<feature type="compositionally biased region" description="Low complexity" evidence="1">
    <location>
        <begin position="412"/>
        <end position="425"/>
    </location>
</feature>
<dbReference type="Proteomes" id="UP000012589">
    <property type="component" value="Unassembled WGS sequence"/>
</dbReference>
<proteinExistence type="predicted"/>
<feature type="region of interest" description="Disordered" evidence="1">
    <location>
        <begin position="368"/>
        <end position="425"/>
    </location>
</feature>
<feature type="compositionally biased region" description="Basic and acidic residues" evidence="1">
    <location>
        <begin position="382"/>
        <end position="391"/>
    </location>
</feature>
<dbReference type="EMBL" id="AQFT01000148">
    <property type="protein sequence ID" value="EMZ20292.1"/>
    <property type="molecule type" value="Genomic_DNA"/>
</dbReference>
<dbReference type="eggNOG" id="ENOG502Z9II">
    <property type="taxonomic scope" value="Bacteria"/>
</dbReference>